<dbReference type="EMBL" id="CP042200">
    <property type="protein sequence ID" value="QDS76844.1"/>
    <property type="molecule type" value="Genomic_DNA"/>
</dbReference>
<protein>
    <submittedName>
        <fullName evidence="2">Uncharacterized protein</fullName>
    </submittedName>
</protein>
<proteinExistence type="predicted"/>
<gene>
    <name evidence="2" type="ORF">FKW77_003164</name>
</gene>
<evidence type="ECO:0000313" key="2">
    <source>
        <dbReference type="EMBL" id="QDS76844.1"/>
    </source>
</evidence>
<dbReference type="AlphaFoldDB" id="A0A517LMK3"/>
<reference evidence="2 3" key="1">
    <citation type="submission" date="2019-07" db="EMBL/GenBank/DDBJ databases">
        <title>Finished genome of Venturia effusa.</title>
        <authorList>
            <person name="Young C.A."/>
            <person name="Cox M.P."/>
            <person name="Ganley A.R.D."/>
            <person name="David W.J."/>
        </authorList>
    </citation>
    <scope>NUCLEOTIDE SEQUENCE [LARGE SCALE GENOMIC DNA]</scope>
    <source>
        <strain evidence="3">albino</strain>
    </source>
</reference>
<dbReference type="OrthoDB" id="3921534at2759"/>
<keyword evidence="3" id="KW-1185">Reference proteome</keyword>
<accession>A0A517LMK3</accession>
<feature type="region of interest" description="Disordered" evidence="1">
    <location>
        <begin position="1"/>
        <end position="37"/>
    </location>
</feature>
<organism evidence="2 3">
    <name type="scientific">Venturia effusa</name>
    <dbReference type="NCBI Taxonomy" id="50376"/>
    <lineage>
        <taxon>Eukaryota</taxon>
        <taxon>Fungi</taxon>
        <taxon>Dikarya</taxon>
        <taxon>Ascomycota</taxon>
        <taxon>Pezizomycotina</taxon>
        <taxon>Dothideomycetes</taxon>
        <taxon>Pleosporomycetidae</taxon>
        <taxon>Venturiales</taxon>
        <taxon>Venturiaceae</taxon>
        <taxon>Venturia</taxon>
    </lineage>
</organism>
<evidence type="ECO:0000256" key="1">
    <source>
        <dbReference type="SAM" id="MobiDB-lite"/>
    </source>
</evidence>
<feature type="compositionally biased region" description="Acidic residues" evidence="1">
    <location>
        <begin position="18"/>
        <end position="37"/>
    </location>
</feature>
<evidence type="ECO:0000313" key="3">
    <source>
        <dbReference type="Proteomes" id="UP000316270"/>
    </source>
</evidence>
<name>A0A517LMK3_9PEZI</name>
<sequence>MARFITRPGPPPPKHDENDDNFAEYGDPEIDPEPEEFPEVVPFEDEIEQVTPEAQEDDEEIEDVCMDWWIYAKPIEVYQCLKSPEKLAWDLFLWERLDNIGIDQCVDVHPASPCQPETIIPPEALYVIVGDTISQNPYGHTLLFCRRVIDRPTGYDKYIPLRAFFYSFTASTSTTIQSLSEYFQTRAVPSQLVTLYERIPYQDEARFPEVFNMMTDTVNREMNLLKMGRRVLRNIMGTNRAKPTRWRCIVGLEPPVVVVPEKKKKKAVRKVVSKKKKKTRGRK</sequence>
<dbReference type="Proteomes" id="UP000316270">
    <property type="component" value="Chromosome 16"/>
</dbReference>